<sequence>MKYAHVGLNVTNLEKSVEFYSKLFGAEPVKVKQDYAKFLLEKLGLNFTLNLCDGVSGNQVGHFGIQVESTDEVIAHKNRLEQNGILSMYDEMNTTCCYALQDKFWIHDPDGNEWEFFYTKADTDVHGEKDSACCVPNSSEGLKESKDCCTK</sequence>
<dbReference type="SUPFAM" id="SSF54593">
    <property type="entry name" value="Glyoxalase/Bleomycin resistance protein/Dihydroxybiphenyl dioxygenase"/>
    <property type="match status" value="1"/>
</dbReference>
<reference evidence="2 3" key="1">
    <citation type="submission" date="2018-10" db="EMBL/GenBank/DDBJ databases">
        <title>Phylogenomics of Brevibacillus.</title>
        <authorList>
            <person name="Dunlap C."/>
        </authorList>
    </citation>
    <scope>NUCLEOTIDE SEQUENCE [LARGE SCALE GENOMIC DNA]</scope>
    <source>
        <strain evidence="2 3">JCM 15716</strain>
    </source>
</reference>
<dbReference type="NCBIfam" id="NF041414">
    <property type="entry name" value="ArsI_CadI_VOC"/>
    <property type="match status" value="1"/>
</dbReference>
<dbReference type="GO" id="GO:0046686">
    <property type="term" value="P:response to cadmium ion"/>
    <property type="evidence" value="ECO:0007669"/>
    <property type="project" value="TreeGrafter"/>
</dbReference>
<dbReference type="InterPro" id="IPR049789">
    <property type="entry name" value="ArsI/CadI-like"/>
</dbReference>
<dbReference type="PROSITE" id="PS51819">
    <property type="entry name" value="VOC"/>
    <property type="match status" value="1"/>
</dbReference>
<dbReference type="OrthoDB" id="9789608at2"/>
<dbReference type="InterPro" id="IPR037523">
    <property type="entry name" value="VOC_core"/>
</dbReference>
<keyword evidence="3" id="KW-1185">Reference proteome</keyword>
<organism evidence="2 3">
    <name type="scientific">Brevibacillus fluminis</name>
    <dbReference type="NCBI Taxonomy" id="511487"/>
    <lineage>
        <taxon>Bacteria</taxon>
        <taxon>Bacillati</taxon>
        <taxon>Bacillota</taxon>
        <taxon>Bacilli</taxon>
        <taxon>Bacillales</taxon>
        <taxon>Paenibacillaceae</taxon>
        <taxon>Brevibacillus</taxon>
    </lineage>
</organism>
<comment type="caution">
    <text evidence="2">The sequence shown here is derived from an EMBL/GenBank/DDBJ whole genome shotgun (WGS) entry which is preliminary data.</text>
</comment>
<dbReference type="InterPro" id="IPR052393">
    <property type="entry name" value="Cadmium-induced_rsp"/>
</dbReference>
<evidence type="ECO:0000313" key="3">
    <source>
        <dbReference type="Proteomes" id="UP000271031"/>
    </source>
</evidence>
<dbReference type="PANTHER" id="PTHR41294">
    <property type="entry name" value="CADMIUM-INDUCED PROTEIN CADI"/>
    <property type="match status" value="1"/>
</dbReference>
<proteinExistence type="predicted"/>
<dbReference type="InterPro" id="IPR029068">
    <property type="entry name" value="Glyas_Bleomycin-R_OHBP_Dase"/>
</dbReference>
<gene>
    <name evidence="2" type="ORF">EDM56_04685</name>
</gene>
<dbReference type="Gene3D" id="3.10.180.10">
    <property type="entry name" value="2,3-Dihydroxybiphenyl 1,2-Dioxygenase, domain 1"/>
    <property type="match status" value="1"/>
</dbReference>
<feature type="domain" description="VOC" evidence="1">
    <location>
        <begin position="2"/>
        <end position="119"/>
    </location>
</feature>
<dbReference type="RefSeq" id="WP_122916735.1">
    <property type="nucleotide sequence ID" value="NZ_RHHQ01000005.1"/>
</dbReference>
<dbReference type="Proteomes" id="UP000271031">
    <property type="component" value="Unassembled WGS sequence"/>
</dbReference>
<dbReference type="PANTHER" id="PTHR41294:SF1">
    <property type="entry name" value="CADMIUM-INDUCED PROTEIN CADI"/>
    <property type="match status" value="1"/>
</dbReference>
<evidence type="ECO:0000313" key="2">
    <source>
        <dbReference type="EMBL" id="RNB91343.1"/>
    </source>
</evidence>
<dbReference type="Pfam" id="PF00903">
    <property type="entry name" value="Glyoxalase"/>
    <property type="match status" value="1"/>
</dbReference>
<dbReference type="GO" id="GO:0051213">
    <property type="term" value="F:dioxygenase activity"/>
    <property type="evidence" value="ECO:0007669"/>
    <property type="project" value="UniProtKB-KW"/>
</dbReference>
<keyword evidence="2" id="KW-0560">Oxidoreductase</keyword>
<protein>
    <submittedName>
        <fullName evidence="2">Glyoxalase/bleomycin resistance/dioxygenase family protein</fullName>
    </submittedName>
</protein>
<dbReference type="EMBL" id="RHHQ01000005">
    <property type="protein sequence ID" value="RNB91343.1"/>
    <property type="molecule type" value="Genomic_DNA"/>
</dbReference>
<evidence type="ECO:0000259" key="1">
    <source>
        <dbReference type="PROSITE" id="PS51819"/>
    </source>
</evidence>
<accession>A0A3M8DT34</accession>
<name>A0A3M8DT34_9BACL</name>
<keyword evidence="2" id="KW-0223">Dioxygenase</keyword>
<dbReference type="AlphaFoldDB" id="A0A3M8DT34"/>
<dbReference type="InterPro" id="IPR004360">
    <property type="entry name" value="Glyas_Fos-R_dOase_dom"/>
</dbReference>